<feature type="domain" description="VLIG-type G" evidence="1">
    <location>
        <begin position="181"/>
        <end position="418"/>
    </location>
</feature>
<dbReference type="GO" id="GO:0005525">
    <property type="term" value="F:GTP binding"/>
    <property type="evidence" value="ECO:0007669"/>
    <property type="project" value="InterPro"/>
</dbReference>
<evidence type="ECO:0000259" key="1">
    <source>
        <dbReference type="PROSITE" id="PS51717"/>
    </source>
</evidence>
<dbReference type="RefSeq" id="XP_005755268.1">
    <property type="nucleotide sequence ID" value="XM_005755211.1"/>
</dbReference>
<organism evidence="2 3">
    <name type="scientific">Pundamilia nyererei</name>
    <dbReference type="NCBI Taxonomy" id="303518"/>
    <lineage>
        <taxon>Eukaryota</taxon>
        <taxon>Metazoa</taxon>
        <taxon>Chordata</taxon>
        <taxon>Craniata</taxon>
        <taxon>Vertebrata</taxon>
        <taxon>Euteleostomi</taxon>
        <taxon>Actinopterygii</taxon>
        <taxon>Neopterygii</taxon>
        <taxon>Teleostei</taxon>
        <taxon>Neoteleostei</taxon>
        <taxon>Acanthomorphata</taxon>
        <taxon>Ovalentaria</taxon>
        <taxon>Cichlomorphae</taxon>
        <taxon>Cichliformes</taxon>
        <taxon>Cichlidae</taxon>
        <taxon>African cichlids</taxon>
        <taxon>Pseudocrenilabrinae</taxon>
        <taxon>Haplochromini</taxon>
        <taxon>Pundamilia</taxon>
    </lineage>
</organism>
<reference evidence="3" key="1">
    <citation type="submission" date="2025-08" db="UniProtKB">
        <authorList>
            <consortium name="RefSeq"/>
        </authorList>
    </citation>
    <scope>IDENTIFICATION</scope>
</reference>
<dbReference type="Proteomes" id="UP000695023">
    <property type="component" value="Unplaced"/>
</dbReference>
<dbReference type="PROSITE" id="PS51717">
    <property type="entry name" value="G_VLIG"/>
    <property type="match status" value="1"/>
</dbReference>
<gene>
    <name evidence="3" type="primary">LOC102204969</name>
</gene>
<dbReference type="AlphaFoldDB" id="A0A9Y3W1E1"/>
<evidence type="ECO:0000313" key="3">
    <source>
        <dbReference type="RefSeq" id="XP_005755268.1"/>
    </source>
</evidence>
<dbReference type="GeneID" id="102204969"/>
<keyword evidence="2" id="KW-1185">Reference proteome</keyword>
<protein>
    <submittedName>
        <fullName evidence="3">Interferon-induced very large GTPase 1-like</fullName>
    </submittedName>
</protein>
<dbReference type="Pfam" id="PF25974">
    <property type="entry name" value="URGCP_9th"/>
    <property type="match status" value="1"/>
</dbReference>
<dbReference type="Gene3D" id="3.40.50.300">
    <property type="entry name" value="P-loop containing nucleotide triphosphate hydrolases"/>
    <property type="match status" value="1"/>
</dbReference>
<name>A0A9Y3W1E1_9CICH</name>
<dbReference type="InterPro" id="IPR030383">
    <property type="entry name" value="G_VLIG_dom"/>
</dbReference>
<dbReference type="Pfam" id="PF25683">
    <property type="entry name" value="URGCP_GTPase"/>
    <property type="match status" value="1"/>
</dbReference>
<dbReference type="PANTHER" id="PTHR22796:SF6">
    <property type="entry name" value="INTERFERON-INDUCED VERY LARGE GTPASE 1-RELATED"/>
    <property type="match status" value="1"/>
</dbReference>
<dbReference type="InterPro" id="IPR058641">
    <property type="entry name" value="GVIN1_dom"/>
</dbReference>
<sequence>MEQEKSEKQQQLKQIRQNQCKASCSELMKSFTESLLSLPSKEKEYFLKWTQILIDALSPDEISSIRQSCDEKWTEVLALKKKHDKSDLLASKQTELEQISKKLQSATFGLEHIFREMGQIYEAHRAVQTQNKLTSWSKYPKLAADLMISGHPVELMDGDAGHVPLTWISSLIKKLIKKLGDQRVFVLSVLGLQSSGKSTMLNAMFGLQFAVSAGRCTKGAFMQLVKVSEEIKKDFQFDYFLVVDTEGLKAGTATLRHDNELATFVVGLGNLTLINIFGETPADIQDVLQIVVQAFMRMKKVKLSPSCVFVHQNVTDIAAAEKTMEGKRCLQEKLDQMAQLAGIEELCDAECFSDIIDFDVQKDVKYFAQLWEGSPPMAPPNPGYSESIQELKKIILSKAKQSNGITLSHFKIKIHDLWNALMNEQFVFSFKNTLEIAVYRKLEVQYGNWTWVLRSNMLTIENQLHTRIENGNLNKVEHSDLFNKMSNKYKEVEKDMTKYFEDDTEKEILVQWRGRFENKIKEFQEELVRGVERKLDEVIQQKKACKKLDEKKPEFENELLQKSKKLAHQLKDKAKDEVELQKQFNCVWSDWVKELTTDTKPIKDINLEDDQAKIFNELGFEWALINESKRSGKYKKISGLGKYNDYIFQKKQQKKTGQKIYQMLTVFVDTAKNYIFGFGFPDTEMIRSLINNTEEKSLDAVKSNPVATRGYSPTYLQEVANNVLKAVKDFESENKCTFQKEFTVDLSLYVFDSVGSLLSKAHKTFTLNNDAHTYLESKKSQYYNIFRSFCKGSSSAVVFGEMICGKLRVSIVEAVCNKTAIDLAGEMRCTLPAFNGNRLNLEKHLLTSLAEKEDFDAFINYIRKPRKQAEAFIEEKVNTYMSTESKDKALNILRKNVEDKYKFVCQALFDATNKVIKQRGDIDMWVEEFSCVLKDKLNLDAIFCQNFRDINNFDFLKDEIERGIDSIKEEMNQLSLDKMKEFRLRPDEILIDQLCNCCWETCPFCAAVCTNTIKDHSPEDHSVPFHRSQAVKGWHYRNTEIMSVEFCTTKVASDRRFYPYYDSKESIPFKKYRTAGPNYANWSITPDESKLKYWTWFLCRFEKELEKYYGLKFMEYGEIPSEWKTHTKKEAIQTLHEAYSANCE</sequence>
<dbReference type="InterPro" id="IPR027417">
    <property type="entry name" value="P-loop_NTPase"/>
</dbReference>
<dbReference type="SUPFAM" id="SSF52540">
    <property type="entry name" value="P-loop containing nucleoside triphosphate hydrolases"/>
    <property type="match status" value="1"/>
</dbReference>
<accession>A0A9Y3W1E1</accession>
<dbReference type="PANTHER" id="PTHR22796">
    <property type="entry name" value="URG4-RELATED"/>
    <property type="match status" value="1"/>
</dbReference>
<proteinExistence type="predicted"/>
<evidence type="ECO:0000313" key="2">
    <source>
        <dbReference type="Proteomes" id="UP000695023"/>
    </source>
</evidence>